<evidence type="ECO:0000313" key="5">
    <source>
        <dbReference type="EMBL" id="KAJ3213155.1"/>
    </source>
</evidence>
<dbReference type="Proteomes" id="UP001211065">
    <property type="component" value="Unassembled WGS sequence"/>
</dbReference>
<dbReference type="PROSITE" id="PS50002">
    <property type="entry name" value="SH3"/>
    <property type="match status" value="1"/>
</dbReference>
<evidence type="ECO:0000256" key="1">
    <source>
        <dbReference type="ARBA" id="ARBA00022443"/>
    </source>
</evidence>
<comment type="caution">
    <text evidence="5">The sequence shown here is derived from an EMBL/GenBank/DDBJ whole genome shotgun (WGS) entry which is preliminary data.</text>
</comment>
<accession>A0AAD5TYI8</accession>
<evidence type="ECO:0000313" key="6">
    <source>
        <dbReference type="Proteomes" id="UP001211065"/>
    </source>
</evidence>
<name>A0AAD5TYI8_9FUNG</name>
<dbReference type="SUPFAM" id="SSF50044">
    <property type="entry name" value="SH3-domain"/>
    <property type="match status" value="1"/>
</dbReference>
<sequence length="416" mass="45005">MSTSSSSTADKCLSLSGTKFCPQYQSFSVATTFALPNLNPTVADFDKYMTDTFSSSENFSKNIKDFLKCPTSTYTASNQRYFVSVNCALIVDTSVNCNPQKKPEPLCRSVMDTFLNKFVTDLASPGNTTILNKDLCSSNGTSFSELLQTYTILSNNAAPNDSQCISGAPTDISQCGFSSVSEGMNFCATNSAESCCKSTTLGGTVTDLSQLLPIKSSPLTTGGSNLTEATSIPPKNSGLIAANTENKDFSPILIFGVAFATFIGLFSLGLCCCLFSKKKRSSSDVEAKSSFNINKSTSNIYKNEAKVDGSNLTETQNYISSSSPFPVSDTLQAVYDYVPNLSDEIYLYVGDPVLIKQRFDDGWALGYNMTTKQEGSFPMACVAPLDDKKLVKEKDTEFSNRNSSLFNFNNNLTESN</sequence>
<evidence type="ECO:0000256" key="3">
    <source>
        <dbReference type="SAM" id="Phobius"/>
    </source>
</evidence>
<organism evidence="5 6">
    <name type="scientific">Clydaea vesicula</name>
    <dbReference type="NCBI Taxonomy" id="447962"/>
    <lineage>
        <taxon>Eukaryota</taxon>
        <taxon>Fungi</taxon>
        <taxon>Fungi incertae sedis</taxon>
        <taxon>Chytridiomycota</taxon>
        <taxon>Chytridiomycota incertae sedis</taxon>
        <taxon>Chytridiomycetes</taxon>
        <taxon>Lobulomycetales</taxon>
        <taxon>Lobulomycetaceae</taxon>
        <taxon>Clydaea</taxon>
    </lineage>
</organism>
<gene>
    <name evidence="5" type="ORF">HK099_007551</name>
</gene>
<feature type="domain" description="SH3" evidence="4">
    <location>
        <begin position="326"/>
        <end position="387"/>
    </location>
</feature>
<keyword evidence="3" id="KW-0472">Membrane</keyword>
<keyword evidence="3" id="KW-1133">Transmembrane helix</keyword>
<dbReference type="Pfam" id="PF00018">
    <property type="entry name" value="SH3_1"/>
    <property type="match status" value="1"/>
</dbReference>
<reference evidence="5" key="1">
    <citation type="submission" date="2020-05" db="EMBL/GenBank/DDBJ databases">
        <title>Phylogenomic resolution of chytrid fungi.</title>
        <authorList>
            <person name="Stajich J.E."/>
            <person name="Amses K."/>
            <person name="Simmons R."/>
            <person name="Seto K."/>
            <person name="Myers J."/>
            <person name="Bonds A."/>
            <person name="Quandt C.A."/>
            <person name="Barry K."/>
            <person name="Liu P."/>
            <person name="Grigoriev I."/>
            <person name="Longcore J.E."/>
            <person name="James T.Y."/>
        </authorList>
    </citation>
    <scope>NUCLEOTIDE SEQUENCE</scope>
    <source>
        <strain evidence="5">JEL0476</strain>
    </source>
</reference>
<keyword evidence="6" id="KW-1185">Reference proteome</keyword>
<proteinExistence type="predicted"/>
<dbReference type="EMBL" id="JADGJW010000741">
    <property type="protein sequence ID" value="KAJ3213155.1"/>
    <property type="molecule type" value="Genomic_DNA"/>
</dbReference>
<dbReference type="InterPro" id="IPR036028">
    <property type="entry name" value="SH3-like_dom_sf"/>
</dbReference>
<keyword evidence="1 2" id="KW-0728">SH3 domain</keyword>
<protein>
    <recommendedName>
        <fullName evidence="4">SH3 domain-containing protein</fullName>
    </recommendedName>
</protein>
<keyword evidence="3" id="KW-0812">Transmembrane</keyword>
<dbReference type="AlphaFoldDB" id="A0AAD5TYI8"/>
<evidence type="ECO:0000256" key="2">
    <source>
        <dbReference type="PROSITE-ProRule" id="PRU00192"/>
    </source>
</evidence>
<evidence type="ECO:0000259" key="4">
    <source>
        <dbReference type="PROSITE" id="PS50002"/>
    </source>
</evidence>
<dbReference type="SMART" id="SM00326">
    <property type="entry name" value="SH3"/>
    <property type="match status" value="1"/>
</dbReference>
<dbReference type="Gene3D" id="2.30.30.40">
    <property type="entry name" value="SH3 Domains"/>
    <property type="match status" value="1"/>
</dbReference>
<feature type="transmembrane region" description="Helical" evidence="3">
    <location>
        <begin position="252"/>
        <end position="275"/>
    </location>
</feature>
<dbReference type="InterPro" id="IPR001452">
    <property type="entry name" value="SH3_domain"/>
</dbReference>